<feature type="non-terminal residue" evidence="3">
    <location>
        <position position="1"/>
    </location>
</feature>
<proteinExistence type="predicted"/>
<sequence>LIYSKNGTVTALGKAVRFADAPTVRFSCRVRLCNKGNKLCSTSFPPQCRSKREVMMSDEVKAPSDLEPFTREYVDSPAYDDNVDDVAVDVMPSPEPATMKMMEEKPQKEVKLSVQPVRSAFSVKPLETFSSIAPLFPSGGVDMMLNSKSVAIVSTDHARNRFKQALQLRANSSQTSTIREITAKSENVENKAHKKGVSQIVSASIKREPPNVAQRQVTGFARELEDVQSSVASDTQPPPKATSETTELVATSTKNSIKPTSHIPTTAATEPS</sequence>
<evidence type="ECO:0000313" key="4">
    <source>
        <dbReference type="Proteomes" id="UP000053660"/>
    </source>
</evidence>
<gene>
    <name evidence="3" type="ORF">OESDEN_24401</name>
</gene>
<dbReference type="Proteomes" id="UP000053660">
    <property type="component" value="Unassembled WGS sequence"/>
</dbReference>
<reference evidence="3 4" key="1">
    <citation type="submission" date="2014-03" db="EMBL/GenBank/DDBJ databases">
        <title>Draft genome of the hookworm Oesophagostomum dentatum.</title>
        <authorList>
            <person name="Mitreva M."/>
        </authorList>
    </citation>
    <scope>NUCLEOTIDE SEQUENCE [LARGE SCALE GENOMIC DNA]</scope>
    <source>
        <strain evidence="3 4">OD-Hann</strain>
    </source>
</reference>
<feature type="domain" description="ZP" evidence="2">
    <location>
        <begin position="1"/>
        <end position="47"/>
    </location>
</feature>
<dbReference type="OrthoDB" id="10667703at2759"/>
<feature type="non-terminal residue" evidence="3">
    <location>
        <position position="272"/>
    </location>
</feature>
<evidence type="ECO:0000256" key="1">
    <source>
        <dbReference type="SAM" id="MobiDB-lite"/>
    </source>
</evidence>
<evidence type="ECO:0000313" key="3">
    <source>
        <dbReference type="EMBL" id="KHJ75980.1"/>
    </source>
</evidence>
<feature type="compositionally biased region" description="Polar residues" evidence="1">
    <location>
        <begin position="242"/>
        <end position="272"/>
    </location>
</feature>
<name>A0A0B1RY69_OESDE</name>
<protein>
    <recommendedName>
        <fullName evidence="2">ZP domain-containing protein</fullName>
    </recommendedName>
</protein>
<accession>A0A0B1RY69</accession>
<dbReference type="PROSITE" id="PS51034">
    <property type="entry name" value="ZP_2"/>
    <property type="match status" value="1"/>
</dbReference>
<feature type="region of interest" description="Disordered" evidence="1">
    <location>
        <begin position="225"/>
        <end position="272"/>
    </location>
</feature>
<dbReference type="InterPro" id="IPR001507">
    <property type="entry name" value="ZP_dom"/>
</dbReference>
<dbReference type="EMBL" id="KN612211">
    <property type="protein sequence ID" value="KHJ75980.1"/>
    <property type="molecule type" value="Genomic_DNA"/>
</dbReference>
<keyword evidence="4" id="KW-1185">Reference proteome</keyword>
<evidence type="ECO:0000259" key="2">
    <source>
        <dbReference type="PROSITE" id="PS51034"/>
    </source>
</evidence>
<organism evidence="3 4">
    <name type="scientific">Oesophagostomum dentatum</name>
    <name type="common">Nodular worm</name>
    <dbReference type="NCBI Taxonomy" id="61180"/>
    <lineage>
        <taxon>Eukaryota</taxon>
        <taxon>Metazoa</taxon>
        <taxon>Ecdysozoa</taxon>
        <taxon>Nematoda</taxon>
        <taxon>Chromadorea</taxon>
        <taxon>Rhabditida</taxon>
        <taxon>Rhabditina</taxon>
        <taxon>Rhabditomorpha</taxon>
        <taxon>Strongyloidea</taxon>
        <taxon>Strongylidae</taxon>
        <taxon>Oesophagostomum</taxon>
    </lineage>
</organism>
<dbReference type="AlphaFoldDB" id="A0A0B1RY69"/>